<dbReference type="OrthoDB" id="1918246at2759"/>
<dbReference type="PANTHER" id="PTHR31973:SF187">
    <property type="entry name" value="MUTATOR TRANSPOSASE MUDRA PROTEIN"/>
    <property type="match status" value="1"/>
</dbReference>
<accession>A0A5J5A683</accession>
<gene>
    <name evidence="2" type="ORF">F0562_007634</name>
</gene>
<evidence type="ECO:0000256" key="1">
    <source>
        <dbReference type="SAM" id="MobiDB-lite"/>
    </source>
</evidence>
<protein>
    <submittedName>
        <fullName evidence="2">Uncharacterized protein</fullName>
    </submittedName>
</protein>
<dbReference type="PANTHER" id="PTHR31973">
    <property type="entry name" value="POLYPROTEIN, PUTATIVE-RELATED"/>
    <property type="match status" value="1"/>
</dbReference>
<evidence type="ECO:0000313" key="3">
    <source>
        <dbReference type="Proteomes" id="UP000325577"/>
    </source>
</evidence>
<dbReference type="AlphaFoldDB" id="A0A5J5A683"/>
<keyword evidence="3" id="KW-1185">Reference proteome</keyword>
<name>A0A5J5A683_9ASTE</name>
<proteinExistence type="predicted"/>
<reference evidence="2 3" key="1">
    <citation type="submission" date="2019-09" db="EMBL/GenBank/DDBJ databases">
        <title>A chromosome-level genome assembly of the Chinese tupelo Nyssa sinensis.</title>
        <authorList>
            <person name="Yang X."/>
            <person name="Kang M."/>
            <person name="Yang Y."/>
            <person name="Xiong H."/>
            <person name="Wang M."/>
            <person name="Zhang Z."/>
            <person name="Wang Z."/>
            <person name="Wu H."/>
            <person name="Ma T."/>
            <person name="Liu J."/>
            <person name="Xi Z."/>
        </authorList>
    </citation>
    <scope>NUCLEOTIDE SEQUENCE [LARGE SCALE GENOMIC DNA]</scope>
    <source>
        <strain evidence="2">J267</strain>
        <tissue evidence="2">Leaf</tissue>
    </source>
</reference>
<feature type="region of interest" description="Disordered" evidence="1">
    <location>
        <begin position="148"/>
        <end position="192"/>
    </location>
</feature>
<sequence length="437" mass="49057">MNIIRNGNLDRYSYLDLTEDTRSSVTISFVLVGLALTILCDVPGSNDKMLVESNEDILRMFEIHNSREIKLYVDVMCSTLSQFGDVGMLLATSSLPATSAVHTGTVDSNDNISDSGDVEDYSKGIYGLSSEDDDLDMNKTDCGENIGKNNSDFTVDHGDGLSNFESDDDVEYDPSTNDSSSSEEDSVSKSTTRVFDQNLYGKEFNVKEGNKIVLKGIDRVIADVFPETSHRRCCRQLYGNMRGRFPRLLVRKYFWRAAGPYNAVEFREAMDHLKGVSADAHTWLTKLPIASWARHAFDPLLKNDHITNNLTKSFNNWVGNLRGKPIFTMLDGLRSKLMSRIRLRYEVGTTWEGAVTANVKKRLNKTATAARECTILFAGGMEFEVKDEQAAAIGYKRGNIEEYCDDAFSKEKYLAAHKHILHPIAEPKMWRAEAIAR</sequence>
<evidence type="ECO:0000313" key="2">
    <source>
        <dbReference type="EMBL" id="KAA8525779.1"/>
    </source>
</evidence>
<organism evidence="2 3">
    <name type="scientific">Nyssa sinensis</name>
    <dbReference type="NCBI Taxonomy" id="561372"/>
    <lineage>
        <taxon>Eukaryota</taxon>
        <taxon>Viridiplantae</taxon>
        <taxon>Streptophyta</taxon>
        <taxon>Embryophyta</taxon>
        <taxon>Tracheophyta</taxon>
        <taxon>Spermatophyta</taxon>
        <taxon>Magnoliopsida</taxon>
        <taxon>eudicotyledons</taxon>
        <taxon>Gunneridae</taxon>
        <taxon>Pentapetalae</taxon>
        <taxon>asterids</taxon>
        <taxon>Cornales</taxon>
        <taxon>Nyssaceae</taxon>
        <taxon>Nyssa</taxon>
    </lineage>
</organism>
<dbReference type="EMBL" id="CM018046">
    <property type="protein sequence ID" value="KAA8525779.1"/>
    <property type="molecule type" value="Genomic_DNA"/>
</dbReference>
<dbReference type="Proteomes" id="UP000325577">
    <property type="component" value="Linkage Group LG3"/>
</dbReference>